<dbReference type="InterPro" id="IPR036549">
    <property type="entry name" value="CX6/COA6-like_sf"/>
</dbReference>
<dbReference type="GO" id="GO:0005739">
    <property type="term" value="C:mitochondrion"/>
    <property type="evidence" value="ECO:0007669"/>
    <property type="project" value="UniProtKB-SubCell"/>
</dbReference>
<evidence type="ECO:0000256" key="9">
    <source>
        <dbReference type="ARBA" id="ARBA00023157"/>
    </source>
</evidence>
<dbReference type="Proteomes" id="UP000886595">
    <property type="component" value="Unassembled WGS sequence"/>
</dbReference>
<dbReference type="InterPro" id="IPR048280">
    <property type="entry name" value="COX6B-like"/>
</dbReference>
<dbReference type="FunFam" id="3.90.180.10:FF:000067">
    <property type="entry name" value="alcohol dehydrogenase 1-like isoform X1"/>
    <property type="match status" value="1"/>
</dbReference>
<dbReference type="GO" id="GO:0005829">
    <property type="term" value="C:cytosol"/>
    <property type="evidence" value="ECO:0007669"/>
    <property type="project" value="TreeGrafter"/>
</dbReference>
<evidence type="ECO:0000256" key="1">
    <source>
        <dbReference type="ARBA" id="ARBA00001947"/>
    </source>
</evidence>
<evidence type="ECO:0000259" key="14">
    <source>
        <dbReference type="Pfam" id="PF08240"/>
    </source>
</evidence>
<dbReference type="Pfam" id="PF00107">
    <property type="entry name" value="ADH_zinc_N"/>
    <property type="match status" value="1"/>
</dbReference>
<evidence type="ECO:0000256" key="11">
    <source>
        <dbReference type="RuleBase" id="RU361277"/>
    </source>
</evidence>
<reference evidence="15 16" key="1">
    <citation type="submission" date="2020-02" db="EMBL/GenBank/DDBJ databases">
        <authorList>
            <person name="Ma Q."/>
            <person name="Huang Y."/>
            <person name="Song X."/>
            <person name="Pei D."/>
        </authorList>
    </citation>
    <scope>NUCLEOTIDE SEQUENCE [LARGE SCALE GENOMIC DNA]</scope>
    <source>
        <strain evidence="15">Sxm20200214</strain>
        <tissue evidence="15">Leaf</tissue>
    </source>
</reference>
<evidence type="ECO:0000256" key="3">
    <source>
        <dbReference type="ARBA" id="ARBA00011738"/>
    </source>
</evidence>
<feature type="domain" description="Alcohol dehydrogenase-like N-terminal" evidence="14">
    <location>
        <begin position="42"/>
        <end position="173"/>
    </location>
</feature>
<evidence type="ECO:0000313" key="16">
    <source>
        <dbReference type="Proteomes" id="UP000886595"/>
    </source>
</evidence>
<evidence type="ECO:0000256" key="7">
    <source>
        <dbReference type="ARBA" id="ARBA00023027"/>
    </source>
</evidence>
<dbReference type="PROSITE" id="PS51808">
    <property type="entry name" value="CHCH"/>
    <property type="match status" value="1"/>
</dbReference>
<dbReference type="Gene3D" id="3.40.50.720">
    <property type="entry name" value="NAD(P)-binding Rossmann-like Domain"/>
    <property type="match status" value="1"/>
</dbReference>
<keyword evidence="8" id="KW-0496">Mitochondrion</keyword>
<dbReference type="PANTHER" id="PTHR43880">
    <property type="entry name" value="ALCOHOL DEHYDROGENASE"/>
    <property type="match status" value="1"/>
</dbReference>
<dbReference type="Pfam" id="PF08240">
    <property type="entry name" value="ADH_N"/>
    <property type="match status" value="1"/>
</dbReference>
<evidence type="ECO:0000256" key="2">
    <source>
        <dbReference type="ARBA" id="ARBA00004173"/>
    </source>
</evidence>
<evidence type="ECO:0000256" key="10">
    <source>
        <dbReference type="ARBA" id="ARBA00060764"/>
    </source>
</evidence>
<dbReference type="OrthoDB" id="417550at2759"/>
<dbReference type="InterPro" id="IPR011032">
    <property type="entry name" value="GroES-like_sf"/>
</dbReference>
<dbReference type="Gene3D" id="3.90.180.10">
    <property type="entry name" value="Medium-chain alcohol dehydrogenases, catalytic domain"/>
    <property type="match status" value="1"/>
</dbReference>
<comment type="subunit">
    <text evidence="3">Homodimer.</text>
</comment>
<comment type="subcellular location">
    <subcellularLocation>
        <location evidence="2">Mitochondrion</location>
    </subcellularLocation>
</comment>
<dbReference type="SUPFAM" id="SSF47694">
    <property type="entry name" value="Cytochrome c oxidase subunit h"/>
    <property type="match status" value="1"/>
</dbReference>
<dbReference type="Pfam" id="PF02297">
    <property type="entry name" value="COX6B"/>
    <property type="match status" value="1"/>
</dbReference>
<comment type="caution">
    <text evidence="15">The sequence shown here is derived from an EMBL/GenBank/DDBJ whole genome shotgun (WGS) entry which is preliminary data.</text>
</comment>
<evidence type="ECO:0000256" key="6">
    <source>
        <dbReference type="ARBA" id="ARBA00023002"/>
    </source>
</evidence>
<dbReference type="AlphaFoldDB" id="A0A8X7U8D3"/>
<dbReference type="GO" id="GO:0046294">
    <property type="term" value="P:formaldehyde catabolic process"/>
    <property type="evidence" value="ECO:0007669"/>
    <property type="project" value="TreeGrafter"/>
</dbReference>
<evidence type="ECO:0000256" key="8">
    <source>
        <dbReference type="ARBA" id="ARBA00023128"/>
    </source>
</evidence>
<evidence type="ECO:0008006" key="17">
    <source>
        <dbReference type="Google" id="ProtNLM"/>
    </source>
</evidence>
<feature type="compositionally biased region" description="Low complexity" evidence="12">
    <location>
        <begin position="463"/>
        <end position="482"/>
    </location>
</feature>
<evidence type="ECO:0000313" key="15">
    <source>
        <dbReference type="EMBL" id="KAG2269084.1"/>
    </source>
</evidence>
<dbReference type="Gene3D" id="1.10.10.140">
    <property type="entry name" value="Cytochrome c oxidase, subunit VIb"/>
    <property type="match status" value="1"/>
</dbReference>
<keyword evidence="5 11" id="KW-0862">Zinc</keyword>
<evidence type="ECO:0000256" key="4">
    <source>
        <dbReference type="ARBA" id="ARBA00022723"/>
    </source>
</evidence>
<feature type="compositionally biased region" description="Acidic residues" evidence="12">
    <location>
        <begin position="483"/>
        <end position="493"/>
    </location>
</feature>
<dbReference type="InterPro" id="IPR013154">
    <property type="entry name" value="ADH-like_N"/>
</dbReference>
<accession>A0A8X7U8D3</accession>
<dbReference type="EMBL" id="JAAMPC010000013">
    <property type="protein sequence ID" value="KAG2269084.1"/>
    <property type="molecule type" value="Genomic_DNA"/>
</dbReference>
<dbReference type="GO" id="GO:0008270">
    <property type="term" value="F:zinc ion binding"/>
    <property type="evidence" value="ECO:0007669"/>
    <property type="project" value="InterPro"/>
</dbReference>
<organism evidence="15 16">
    <name type="scientific">Brassica carinata</name>
    <name type="common">Ethiopian mustard</name>
    <name type="synonym">Abyssinian cabbage</name>
    <dbReference type="NCBI Taxonomy" id="52824"/>
    <lineage>
        <taxon>Eukaryota</taxon>
        <taxon>Viridiplantae</taxon>
        <taxon>Streptophyta</taxon>
        <taxon>Embryophyta</taxon>
        <taxon>Tracheophyta</taxon>
        <taxon>Spermatophyta</taxon>
        <taxon>Magnoliopsida</taxon>
        <taxon>eudicotyledons</taxon>
        <taxon>Gunneridae</taxon>
        <taxon>Pentapetalae</taxon>
        <taxon>rosids</taxon>
        <taxon>malvids</taxon>
        <taxon>Brassicales</taxon>
        <taxon>Brassicaceae</taxon>
        <taxon>Brassiceae</taxon>
        <taxon>Brassica</taxon>
    </lineage>
</organism>
<dbReference type="PROSITE" id="PS00059">
    <property type="entry name" value="ADH_ZINC"/>
    <property type="match status" value="1"/>
</dbReference>
<dbReference type="CDD" id="cd00926">
    <property type="entry name" value="Cyt_c_Oxidase_VIb"/>
    <property type="match status" value="1"/>
</dbReference>
<keyword evidence="7" id="KW-0520">NAD</keyword>
<dbReference type="SUPFAM" id="SSF50129">
    <property type="entry name" value="GroES-like"/>
    <property type="match status" value="1"/>
</dbReference>
<dbReference type="InterPro" id="IPR013149">
    <property type="entry name" value="ADH-like_C"/>
</dbReference>
<comment type="similarity">
    <text evidence="10">Belongs to the zinc-containing alcohol dehydrogenase family. Class-IV subfamily.</text>
</comment>
<comment type="cofactor">
    <cofactor evidence="1 11">
        <name>Zn(2+)</name>
        <dbReference type="ChEBI" id="CHEBI:29105"/>
    </cofactor>
</comment>
<feature type="domain" description="Alcohol dehydrogenase-like C-terminal" evidence="13">
    <location>
        <begin position="215"/>
        <end position="339"/>
    </location>
</feature>
<gene>
    <name evidence="15" type="ORF">Bca52824_063639</name>
</gene>
<dbReference type="SUPFAM" id="SSF51735">
    <property type="entry name" value="NAD(P)-binding Rossmann-fold domains"/>
    <property type="match status" value="1"/>
</dbReference>
<dbReference type="InterPro" id="IPR002328">
    <property type="entry name" value="ADH_Zn_CS"/>
</dbReference>
<keyword evidence="6" id="KW-0560">Oxidoreductase</keyword>
<dbReference type="GO" id="GO:0051903">
    <property type="term" value="F:S-(hydroxymethyl)glutathione dehydrogenase [NAD(P)+] activity"/>
    <property type="evidence" value="ECO:0007669"/>
    <property type="project" value="TreeGrafter"/>
</dbReference>
<dbReference type="FunFam" id="3.40.50.720:FF:000003">
    <property type="entry name" value="S-(hydroxymethyl)glutathione dehydrogenase"/>
    <property type="match status" value="1"/>
</dbReference>
<evidence type="ECO:0000256" key="5">
    <source>
        <dbReference type="ARBA" id="ARBA00022833"/>
    </source>
</evidence>
<evidence type="ECO:0000256" key="12">
    <source>
        <dbReference type="SAM" id="MobiDB-lite"/>
    </source>
</evidence>
<sequence length="569" mass="62256">MDKTSSFSIHKGKPIRCKAALCRKAREALVMEEIQVDPPQAYEVRIKIICTSLCHTDVTFWKLDSGPLARFPRILGHESVGLVESVGEHVDGFKQGDVVLPVFHPNCEECKDCKSSKSNWCARYANDSISNTRRYGMASRFKDSTGEDIHHFLFVSSFSEYTVVDIAHLVKISPDIPVQKAALLSCGVSTAGVGAAWKVANVEEGSTVAVFGLGAVGLAAAEGARLRGAAKIIGVDLNPDKFELGKKFGFTDFVNPTLCGEKKVSEVIKEMTGGGVDYSFECVGLPSILSEAFISTRTGSGKTVMLGMGKHAAPISLGSFDLLSGRTICGSLFGGLKSKLDIPVLVDHYLKKVLHDMHQTIYVIISQLKPTEPFAPSVGLSISVSPFLVDQLHLKNLRVSIERHTSMAESVSSQTPSLSEQYHLEKEVKPVEVAPEITTTTQEVEAKEESPAEEAVEDKSKSPEVTSEEAPAATEEAPANEENTSEEVAEETPDEIKLETAPADFRFPTTNQTRHCFTRYIEYHRCVAAKGDEAPECDKFSKFYRSLCPGEWVDRWNEQRENGTFPGPL</sequence>
<feature type="region of interest" description="Disordered" evidence="12">
    <location>
        <begin position="429"/>
        <end position="495"/>
    </location>
</feature>
<evidence type="ECO:0000259" key="13">
    <source>
        <dbReference type="Pfam" id="PF00107"/>
    </source>
</evidence>
<proteinExistence type="inferred from homology"/>
<keyword evidence="16" id="KW-1185">Reference proteome</keyword>
<keyword evidence="4 11" id="KW-0479">Metal-binding</keyword>
<protein>
    <recommendedName>
        <fullName evidence="17">Alcohol dehydrogenase</fullName>
    </recommendedName>
</protein>
<dbReference type="PANTHER" id="PTHR43880:SF28">
    <property type="entry name" value="ALCOHOL DEHYDROGENASE-LIKE 1-RELATED"/>
    <property type="match status" value="1"/>
</dbReference>
<keyword evidence="9" id="KW-1015">Disulfide bond</keyword>
<name>A0A8X7U8D3_BRACI</name>
<dbReference type="InterPro" id="IPR036291">
    <property type="entry name" value="NAD(P)-bd_dom_sf"/>
</dbReference>